<dbReference type="GO" id="GO:0003714">
    <property type="term" value="F:transcription corepressor activity"/>
    <property type="evidence" value="ECO:0007669"/>
    <property type="project" value="TreeGrafter"/>
</dbReference>
<dbReference type="InterPro" id="IPR051638">
    <property type="entry name" value="CTBP_dehydrogenase"/>
</dbReference>
<dbReference type="GO" id="GO:0001221">
    <property type="term" value="F:transcription coregulator binding"/>
    <property type="evidence" value="ECO:0007669"/>
    <property type="project" value="TreeGrafter"/>
</dbReference>
<dbReference type="PANTHER" id="PTHR46029:SF7">
    <property type="entry name" value="C-TERMINAL-BINDING PROTEIN"/>
    <property type="match status" value="1"/>
</dbReference>
<evidence type="ECO:0000313" key="3">
    <source>
        <dbReference type="Proteomes" id="UP000499080"/>
    </source>
</evidence>
<reference evidence="2 3" key="1">
    <citation type="journal article" date="2019" name="Sci. Rep.">
        <title>Orb-weaving spider Araneus ventricosus genome elucidates the spidroin gene catalogue.</title>
        <authorList>
            <person name="Kono N."/>
            <person name="Nakamura H."/>
            <person name="Ohtoshi R."/>
            <person name="Moran D.A.P."/>
            <person name="Shinohara A."/>
            <person name="Yoshida Y."/>
            <person name="Fujiwara M."/>
            <person name="Mori M."/>
            <person name="Tomita M."/>
            <person name="Arakawa K."/>
        </authorList>
    </citation>
    <scope>NUCLEOTIDE SEQUENCE [LARGE SCALE GENOMIC DNA]</scope>
</reference>
<dbReference type="GO" id="GO:0005634">
    <property type="term" value="C:nucleus"/>
    <property type="evidence" value="ECO:0007669"/>
    <property type="project" value="TreeGrafter"/>
</dbReference>
<dbReference type="PANTHER" id="PTHR46029">
    <property type="entry name" value="C-TERMINAL-BINDING PROTEIN"/>
    <property type="match status" value="1"/>
</dbReference>
<dbReference type="GO" id="GO:0006357">
    <property type="term" value="P:regulation of transcription by RNA polymerase II"/>
    <property type="evidence" value="ECO:0007669"/>
    <property type="project" value="TreeGrafter"/>
</dbReference>
<dbReference type="GO" id="GO:0003713">
    <property type="term" value="F:transcription coactivator activity"/>
    <property type="evidence" value="ECO:0007669"/>
    <property type="project" value="TreeGrafter"/>
</dbReference>
<dbReference type="Gene3D" id="3.40.50.720">
    <property type="entry name" value="NAD(P)-binding Rossmann-like Domain"/>
    <property type="match status" value="1"/>
</dbReference>
<keyword evidence="3" id="KW-1185">Reference proteome</keyword>
<dbReference type="AlphaFoldDB" id="A0A4Y2A653"/>
<sequence length="86" mass="9666">MESDGTCDLEPQSQDFLTTVQHLSPQNHEQREMRVLNEAVGALMWHTITLTKEDLDKFKALRIIVRIGSGVDNIDIKAAGELGEIF</sequence>
<gene>
    <name evidence="2" type="primary">CtBP_2</name>
    <name evidence="2" type="ORF">AVEN_227722_1</name>
</gene>
<dbReference type="GO" id="GO:0140297">
    <property type="term" value="F:DNA-binding transcription factor binding"/>
    <property type="evidence" value="ECO:0007669"/>
    <property type="project" value="TreeGrafter"/>
</dbReference>
<dbReference type="GO" id="GO:0051287">
    <property type="term" value="F:NAD binding"/>
    <property type="evidence" value="ECO:0007669"/>
    <property type="project" value="InterPro"/>
</dbReference>
<name>A0A4Y2A653_ARAVE</name>
<dbReference type="GO" id="GO:0016616">
    <property type="term" value="F:oxidoreductase activity, acting on the CH-OH group of donors, NAD or NADP as acceptor"/>
    <property type="evidence" value="ECO:0007669"/>
    <property type="project" value="InterPro"/>
</dbReference>
<evidence type="ECO:0000259" key="1">
    <source>
        <dbReference type="Pfam" id="PF00389"/>
    </source>
</evidence>
<comment type="caution">
    <text evidence="2">The sequence shown here is derived from an EMBL/GenBank/DDBJ whole genome shotgun (WGS) entry which is preliminary data.</text>
</comment>
<dbReference type="InterPro" id="IPR006139">
    <property type="entry name" value="D-isomer_2_OHA_DH_cat_dom"/>
</dbReference>
<dbReference type="Proteomes" id="UP000499080">
    <property type="component" value="Unassembled WGS sequence"/>
</dbReference>
<accession>A0A4Y2A653</accession>
<proteinExistence type="predicted"/>
<organism evidence="2 3">
    <name type="scientific">Araneus ventricosus</name>
    <name type="common">Orbweaver spider</name>
    <name type="synonym">Epeira ventricosa</name>
    <dbReference type="NCBI Taxonomy" id="182803"/>
    <lineage>
        <taxon>Eukaryota</taxon>
        <taxon>Metazoa</taxon>
        <taxon>Ecdysozoa</taxon>
        <taxon>Arthropoda</taxon>
        <taxon>Chelicerata</taxon>
        <taxon>Arachnida</taxon>
        <taxon>Araneae</taxon>
        <taxon>Araneomorphae</taxon>
        <taxon>Entelegynae</taxon>
        <taxon>Araneoidea</taxon>
        <taxon>Araneidae</taxon>
        <taxon>Araneus</taxon>
    </lineage>
</organism>
<feature type="domain" description="D-isomer specific 2-hydroxyacid dehydrogenase catalytic" evidence="1">
    <location>
        <begin position="27"/>
        <end position="83"/>
    </location>
</feature>
<evidence type="ECO:0000313" key="2">
    <source>
        <dbReference type="EMBL" id="GBL74404.1"/>
    </source>
</evidence>
<dbReference type="SUPFAM" id="SSF52283">
    <property type="entry name" value="Formate/glycerate dehydrogenase catalytic domain-like"/>
    <property type="match status" value="1"/>
</dbReference>
<protein>
    <submittedName>
        <fullName evidence="2">C-terminal-binding protein</fullName>
    </submittedName>
</protein>
<dbReference type="EMBL" id="BGPR01079414">
    <property type="protein sequence ID" value="GBL74404.1"/>
    <property type="molecule type" value="Genomic_DNA"/>
</dbReference>
<dbReference type="Pfam" id="PF00389">
    <property type="entry name" value="2-Hacid_dh"/>
    <property type="match status" value="1"/>
</dbReference>
<dbReference type="OrthoDB" id="9991913at2759"/>